<evidence type="ECO:0000256" key="1">
    <source>
        <dbReference type="SAM" id="SignalP"/>
    </source>
</evidence>
<sequence length="733" mass="74811">MGNHRRPSRLLTAALALAVGLGTALVPVAAASAADETLPPASVLVDPGAGEATLSVADGSDLPDQKVQYPASSTKSFRAGYIFSDANFFDSDARSASQMQALLDDKGRNCSGTPNGVPCLKAFSQVTPTKAADAMCKQYRGGVVESAASIFAGVGEACGINPLVLAVLVQKERSLVTTTSPTSADYAKATGYNCPDTAECDPGSAGFFTQVYSAARQFKRYANPPGSGANFTAYAPGTTASILYHPDTACGSSPVTIRNQATANLYYYTPYQPNQYALTNTGDANCATYGNINFWYIFSDWNGSLANAGVAPAGRVDAPRISGGTLTATGWAVDPTTQQAGLTTTVTITAPDGSRTVRTQTANGARGDIPGEYPAAGSNHGFTATAPASAVGTYTVCATAASVDWNLWTGSGDSKAPGSKDLGCSSVSSQGAVSVTRLAGSDRQGTAVEISKATFGANVPVVYIATGGAFPDALSAAPAAAKQGGPLLLVDRNSMSQTVRTELTRLKPAKIVVVGSSLSVSDALLNDLKQYVRTGATPTRLGGVDRYDTARKVIEYAFSGGSSRAWLATGEKFPDALGASAAAGAVDAPVLLVNGGLSTADATTKSLLSRLGVRSLTIAGNSLSVSDGIQRSLPVASITRIAGSDRYDTSEKLNRAAFTRAGTVFLATGENFPDALAGATAAGYTSSPLFAVPPTCVPQAVLDDITRFGAKKVVLLGGTGTLSDAVARLTPCG</sequence>
<dbReference type="STRING" id="1891671.SAMN06295885_0952"/>
<name>A0A1X7NB72_9MICO</name>
<reference evidence="3" key="1">
    <citation type="submission" date="2017-04" db="EMBL/GenBank/DDBJ databases">
        <authorList>
            <person name="Varghese N."/>
            <person name="Submissions S."/>
        </authorList>
    </citation>
    <scope>NUCLEOTIDE SEQUENCE [LARGE SCALE GENOMIC DNA]</scope>
    <source>
        <strain evidence="3">VKM Ac-2121</strain>
    </source>
</reference>
<dbReference type="InterPro" id="IPR051922">
    <property type="entry name" value="Bact_Sporulation_Assoc"/>
</dbReference>
<gene>
    <name evidence="2" type="ORF">SAMN06295885_0952</name>
</gene>
<feature type="chain" id="PRO_5038938123" evidence="1">
    <location>
        <begin position="34"/>
        <end position="733"/>
    </location>
</feature>
<accession>A0A1X7NB72</accession>
<evidence type="ECO:0000313" key="3">
    <source>
        <dbReference type="Proteomes" id="UP000193711"/>
    </source>
</evidence>
<dbReference type="Gene3D" id="3.40.50.12090">
    <property type="match status" value="2"/>
</dbReference>
<dbReference type="RefSeq" id="WP_085475397.1">
    <property type="nucleotide sequence ID" value="NZ_FXBM01000001.1"/>
</dbReference>
<dbReference type="AlphaFoldDB" id="A0A1X7NB72"/>
<dbReference type="OrthoDB" id="9764271at2"/>
<protein>
    <submittedName>
        <fullName evidence="2">Putative cell wall binding repeat 2</fullName>
    </submittedName>
</protein>
<organism evidence="2 3">
    <name type="scientific">Rathayibacter oskolensis</name>
    <dbReference type="NCBI Taxonomy" id="1891671"/>
    <lineage>
        <taxon>Bacteria</taxon>
        <taxon>Bacillati</taxon>
        <taxon>Actinomycetota</taxon>
        <taxon>Actinomycetes</taxon>
        <taxon>Micrococcales</taxon>
        <taxon>Microbacteriaceae</taxon>
        <taxon>Rathayibacter</taxon>
    </lineage>
</organism>
<dbReference type="PANTHER" id="PTHR30032:SF8">
    <property type="entry name" value="GERMINATION-SPECIFIC N-ACETYLMURAMOYL-L-ALANINE AMIDASE"/>
    <property type="match status" value="1"/>
</dbReference>
<dbReference type="Proteomes" id="UP000193711">
    <property type="component" value="Unassembled WGS sequence"/>
</dbReference>
<dbReference type="Pfam" id="PF04122">
    <property type="entry name" value="CW_binding_2"/>
    <property type="match status" value="3"/>
</dbReference>
<proteinExistence type="predicted"/>
<dbReference type="EMBL" id="FXBM01000001">
    <property type="protein sequence ID" value="SMH34203.1"/>
    <property type="molecule type" value="Genomic_DNA"/>
</dbReference>
<dbReference type="InterPro" id="IPR007253">
    <property type="entry name" value="Cell_wall-bd_2"/>
</dbReference>
<keyword evidence="3" id="KW-1185">Reference proteome</keyword>
<keyword evidence="1" id="KW-0732">Signal</keyword>
<evidence type="ECO:0000313" key="2">
    <source>
        <dbReference type="EMBL" id="SMH34203.1"/>
    </source>
</evidence>
<feature type="signal peptide" evidence="1">
    <location>
        <begin position="1"/>
        <end position="33"/>
    </location>
</feature>
<dbReference type="PANTHER" id="PTHR30032">
    <property type="entry name" value="N-ACETYLMURAMOYL-L-ALANINE AMIDASE-RELATED"/>
    <property type="match status" value="1"/>
</dbReference>